<reference evidence="1 2" key="1">
    <citation type="journal article" date="2016" name="Mol. Biol. Evol.">
        <title>Comparative Genomics of Early-Diverging Mushroom-Forming Fungi Provides Insights into the Origins of Lignocellulose Decay Capabilities.</title>
        <authorList>
            <person name="Nagy L.G."/>
            <person name="Riley R."/>
            <person name="Tritt A."/>
            <person name="Adam C."/>
            <person name="Daum C."/>
            <person name="Floudas D."/>
            <person name="Sun H."/>
            <person name="Yadav J.S."/>
            <person name="Pangilinan J."/>
            <person name="Larsson K.H."/>
            <person name="Matsuura K."/>
            <person name="Barry K."/>
            <person name="Labutti K."/>
            <person name="Kuo R."/>
            <person name="Ohm R.A."/>
            <person name="Bhattacharya S.S."/>
            <person name="Shirouzu T."/>
            <person name="Yoshinaga Y."/>
            <person name="Martin F.M."/>
            <person name="Grigoriev I.V."/>
            <person name="Hibbett D.S."/>
        </authorList>
    </citation>
    <scope>NUCLEOTIDE SEQUENCE [LARGE SCALE GENOMIC DNA]</scope>
    <source>
        <strain evidence="1 2">HHB12029</strain>
    </source>
</reference>
<gene>
    <name evidence="1" type="ORF">EXIGLDRAFT_753864</name>
</gene>
<dbReference type="STRING" id="1314781.A0A165ZNM3"/>
<dbReference type="OrthoDB" id="2370221at2759"/>
<dbReference type="InterPro" id="IPR011333">
    <property type="entry name" value="SKP1/BTB/POZ_sf"/>
</dbReference>
<dbReference type="Proteomes" id="UP000077266">
    <property type="component" value="Unassembled WGS sequence"/>
</dbReference>
<organism evidence="1 2">
    <name type="scientific">Exidia glandulosa HHB12029</name>
    <dbReference type="NCBI Taxonomy" id="1314781"/>
    <lineage>
        <taxon>Eukaryota</taxon>
        <taxon>Fungi</taxon>
        <taxon>Dikarya</taxon>
        <taxon>Basidiomycota</taxon>
        <taxon>Agaricomycotina</taxon>
        <taxon>Agaricomycetes</taxon>
        <taxon>Auriculariales</taxon>
        <taxon>Exidiaceae</taxon>
        <taxon>Exidia</taxon>
    </lineage>
</organism>
<dbReference type="PANTHER" id="PTHR31758">
    <property type="entry name" value="BTB/POZ DOMAIN-CONTAINING PROTEIN YLR108C"/>
    <property type="match status" value="1"/>
</dbReference>
<proteinExistence type="predicted"/>
<sequence length="160" mass="17954">MLDKYSVTRRGELFTLYRDQIEFDAPNYFSDLFLGDFSESQTRTAELSRSPDLFRVIISYLSGYSVLPLSPKVLPREMTAVTARENLLLDAEYYGLQGLVKLLTSAPTPPRFSTACDAFLLGRQAVEFEDVVRGKLPPGVIFDERGIGTMDGEMWLAAPI</sequence>
<keyword evidence="2" id="KW-1185">Reference proteome</keyword>
<accession>A0A165ZNM3</accession>
<evidence type="ECO:0000313" key="2">
    <source>
        <dbReference type="Proteomes" id="UP000077266"/>
    </source>
</evidence>
<name>A0A165ZNM3_EXIGL</name>
<dbReference type="AlphaFoldDB" id="A0A165ZNM3"/>
<protein>
    <recommendedName>
        <fullName evidence="3">BTB domain-containing protein</fullName>
    </recommendedName>
</protein>
<dbReference type="PANTHER" id="PTHR31758:SF2">
    <property type="entry name" value="BTB_POZ DOMAIN-CONTAINING PROTEIN YLR108C"/>
    <property type="match status" value="1"/>
</dbReference>
<dbReference type="Gene3D" id="3.30.710.10">
    <property type="entry name" value="Potassium Channel Kv1.1, Chain A"/>
    <property type="match status" value="1"/>
</dbReference>
<dbReference type="InParanoid" id="A0A165ZNM3"/>
<evidence type="ECO:0000313" key="1">
    <source>
        <dbReference type="EMBL" id="KZV84409.1"/>
    </source>
</evidence>
<evidence type="ECO:0008006" key="3">
    <source>
        <dbReference type="Google" id="ProtNLM"/>
    </source>
</evidence>
<dbReference type="EMBL" id="KV426226">
    <property type="protein sequence ID" value="KZV84409.1"/>
    <property type="molecule type" value="Genomic_DNA"/>
</dbReference>
<dbReference type="SUPFAM" id="SSF54695">
    <property type="entry name" value="POZ domain"/>
    <property type="match status" value="1"/>
</dbReference>